<feature type="transmembrane region" description="Helical" evidence="17">
    <location>
        <begin position="351"/>
        <end position="368"/>
    </location>
</feature>
<dbReference type="CDD" id="cd03244">
    <property type="entry name" value="ABCC_MRP_domain2"/>
    <property type="match status" value="1"/>
</dbReference>
<dbReference type="SUPFAM" id="SSF52540">
    <property type="entry name" value="P-loop containing nucleoside triphosphate hydrolases"/>
    <property type="match status" value="2"/>
</dbReference>
<dbReference type="PANTHER" id="PTHR24223">
    <property type="entry name" value="ATP-BINDING CASSETTE SUB-FAMILY C"/>
    <property type="match status" value="1"/>
</dbReference>
<keyword evidence="6" id="KW-0926">Vacuole</keyword>
<protein>
    <recommendedName>
        <fullName evidence="14">ABC-type glutathione-S-conjugate transporter</fullName>
        <ecNumber evidence="14">7.6.2.3</ecNumber>
    </recommendedName>
</protein>
<dbReference type="NCBIfam" id="TIGR00957">
    <property type="entry name" value="MRP_assoc_pro"/>
    <property type="match status" value="1"/>
</dbReference>
<keyword evidence="4" id="KW-0813">Transport</keyword>
<dbReference type="InterPro" id="IPR011527">
    <property type="entry name" value="ABC1_TM_dom"/>
</dbReference>
<dbReference type="Pfam" id="PF00664">
    <property type="entry name" value="ABC_membrane"/>
    <property type="match status" value="2"/>
</dbReference>
<evidence type="ECO:0000256" key="2">
    <source>
        <dbReference type="ARBA" id="ARBA00004651"/>
    </source>
</evidence>
<evidence type="ECO:0000256" key="14">
    <source>
        <dbReference type="ARBA" id="ARBA00024220"/>
    </source>
</evidence>
<feature type="transmembrane region" description="Helical" evidence="17">
    <location>
        <begin position="425"/>
        <end position="447"/>
    </location>
</feature>
<dbReference type="GO" id="GO:0000323">
    <property type="term" value="C:lytic vacuole"/>
    <property type="evidence" value="ECO:0007669"/>
    <property type="project" value="UniProtKB-ARBA"/>
</dbReference>
<evidence type="ECO:0000256" key="11">
    <source>
        <dbReference type="ARBA" id="ARBA00022967"/>
    </source>
</evidence>
<comment type="catalytic activity">
    <reaction evidence="15">
        <text>leukotriene C4(in) + ATP + H2O = leukotriene C4(out) + ADP + phosphate + H(+)</text>
        <dbReference type="Rhea" id="RHEA:38963"/>
        <dbReference type="ChEBI" id="CHEBI:15377"/>
        <dbReference type="ChEBI" id="CHEBI:15378"/>
        <dbReference type="ChEBI" id="CHEBI:30616"/>
        <dbReference type="ChEBI" id="CHEBI:43474"/>
        <dbReference type="ChEBI" id="CHEBI:57973"/>
        <dbReference type="ChEBI" id="CHEBI:456216"/>
    </reaction>
    <physiologicalReaction direction="left-to-right" evidence="15">
        <dbReference type="Rhea" id="RHEA:38964"/>
    </physiologicalReaction>
</comment>
<evidence type="ECO:0000256" key="9">
    <source>
        <dbReference type="ARBA" id="ARBA00022741"/>
    </source>
</evidence>
<accession>A0A6J2XPI7</accession>
<dbReference type="RefSeq" id="XP_030753285.1">
    <property type="nucleotide sequence ID" value="XM_030897425.1"/>
</dbReference>
<evidence type="ECO:0000256" key="7">
    <source>
        <dbReference type="ARBA" id="ARBA00022692"/>
    </source>
</evidence>
<feature type="transmembrane region" description="Helical" evidence="17">
    <location>
        <begin position="77"/>
        <end position="93"/>
    </location>
</feature>
<feature type="region of interest" description="Disordered" evidence="16">
    <location>
        <begin position="888"/>
        <end position="957"/>
    </location>
</feature>
<dbReference type="RefSeq" id="XP_030753280.1">
    <property type="nucleotide sequence ID" value="XM_030897420.1"/>
</dbReference>
<evidence type="ECO:0000256" key="10">
    <source>
        <dbReference type="ARBA" id="ARBA00022840"/>
    </source>
</evidence>
<keyword evidence="11" id="KW-1278">Translocase</keyword>
<dbReference type="CDD" id="cd03250">
    <property type="entry name" value="ABCC_MRP_domain1"/>
    <property type="match status" value="1"/>
</dbReference>
<dbReference type="InterPro" id="IPR003439">
    <property type="entry name" value="ABC_transporter-like_ATP-bd"/>
</dbReference>
<evidence type="ECO:0000256" key="5">
    <source>
        <dbReference type="ARBA" id="ARBA00022475"/>
    </source>
</evidence>
<dbReference type="InterPro" id="IPR050173">
    <property type="entry name" value="ABC_transporter_C-like"/>
</dbReference>
<evidence type="ECO:0000256" key="17">
    <source>
        <dbReference type="SAM" id="Phobius"/>
    </source>
</evidence>
<evidence type="ECO:0000313" key="21">
    <source>
        <dbReference type="RefSeq" id="XP_030753280.1"/>
    </source>
</evidence>
<feature type="transmembrane region" description="Helical" evidence="17">
    <location>
        <begin position="302"/>
        <end position="323"/>
    </location>
</feature>
<feature type="compositionally biased region" description="Low complexity" evidence="16">
    <location>
        <begin position="893"/>
        <end position="907"/>
    </location>
</feature>
<dbReference type="CDD" id="cd18595">
    <property type="entry name" value="ABC_6TM_MRP1_2_3_6_D1_like"/>
    <property type="match status" value="1"/>
</dbReference>
<dbReference type="InterPro" id="IPR017871">
    <property type="entry name" value="ABC_transporter-like_CS"/>
</dbReference>
<dbReference type="OrthoDB" id="6500128at2759"/>
<dbReference type="PANTHER" id="PTHR24223:SF443">
    <property type="entry name" value="MULTIDRUG-RESISTANCE LIKE PROTEIN 1, ISOFORM I"/>
    <property type="match status" value="1"/>
</dbReference>
<dbReference type="GO" id="GO:0005774">
    <property type="term" value="C:vacuolar membrane"/>
    <property type="evidence" value="ECO:0007669"/>
    <property type="project" value="UniProtKB-SubCell"/>
</dbReference>
<dbReference type="InterPro" id="IPR056227">
    <property type="entry name" value="TMD0_ABC"/>
</dbReference>
<dbReference type="FunFam" id="3.40.50.300:FF:000074">
    <property type="entry name" value="Multidrug resistance-associated protein 5 isoform 1"/>
    <property type="match status" value="1"/>
</dbReference>
<evidence type="ECO:0000256" key="15">
    <source>
        <dbReference type="ARBA" id="ARBA00047523"/>
    </source>
</evidence>
<evidence type="ECO:0000256" key="6">
    <source>
        <dbReference type="ARBA" id="ARBA00022554"/>
    </source>
</evidence>
<keyword evidence="7 17" id="KW-0812">Transmembrane</keyword>
<dbReference type="PROSITE" id="PS00211">
    <property type="entry name" value="ABC_TRANSPORTER_1"/>
    <property type="match status" value="2"/>
</dbReference>
<proteinExistence type="inferred from homology"/>
<keyword evidence="5" id="KW-1003">Cell membrane</keyword>
<feature type="transmembrane region" description="Helical" evidence="17">
    <location>
        <begin position="39"/>
        <end position="57"/>
    </location>
</feature>
<evidence type="ECO:0000259" key="18">
    <source>
        <dbReference type="PROSITE" id="PS50893"/>
    </source>
</evidence>
<keyword evidence="8" id="KW-0677">Repeat</keyword>
<feature type="transmembrane region" description="Helical" evidence="17">
    <location>
        <begin position="972"/>
        <end position="991"/>
    </location>
</feature>
<dbReference type="InterPro" id="IPR036640">
    <property type="entry name" value="ABC1_TM_sf"/>
</dbReference>
<dbReference type="Gene3D" id="1.20.1560.10">
    <property type="entry name" value="ABC transporter type 1, transmembrane domain"/>
    <property type="match status" value="2"/>
</dbReference>
<feature type="transmembrane region" description="Helical" evidence="17">
    <location>
        <begin position="105"/>
        <end position="124"/>
    </location>
</feature>
<feature type="domain" description="ABC transmembrane type-1" evidence="19">
    <location>
        <begin position="986"/>
        <end position="1269"/>
    </location>
</feature>
<dbReference type="SUPFAM" id="SSF90123">
    <property type="entry name" value="ABC transporter transmembrane region"/>
    <property type="match status" value="2"/>
</dbReference>
<keyword evidence="10" id="KW-0067">ATP-binding</keyword>
<dbReference type="SMART" id="SM00382">
    <property type="entry name" value="AAA"/>
    <property type="match status" value="2"/>
</dbReference>
<evidence type="ECO:0000256" key="4">
    <source>
        <dbReference type="ARBA" id="ARBA00022448"/>
    </source>
</evidence>
<feature type="domain" description="ABC transporter" evidence="18">
    <location>
        <begin position="627"/>
        <end position="849"/>
    </location>
</feature>
<evidence type="ECO:0000313" key="26">
    <source>
        <dbReference type="RefSeq" id="XP_030753285.1"/>
    </source>
</evidence>
<dbReference type="FunFam" id="3.40.50.300:FF:000812">
    <property type="entry name" value="multidrug resistance-associated protein 1 isoform X15"/>
    <property type="match status" value="1"/>
</dbReference>
<keyword evidence="12 17" id="KW-1133">Transmembrane helix</keyword>
<dbReference type="RefSeq" id="XP_030753281.1">
    <property type="nucleotide sequence ID" value="XM_030897421.1"/>
</dbReference>
<dbReference type="PROSITE" id="PS50929">
    <property type="entry name" value="ABC_TM1F"/>
    <property type="match status" value="2"/>
</dbReference>
<feature type="transmembrane region" description="Helical" evidence="17">
    <location>
        <begin position="530"/>
        <end position="558"/>
    </location>
</feature>
<feature type="transmembrane region" description="Helical" evidence="17">
    <location>
        <begin position="453"/>
        <end position="473"/>
    </location>
</feature>
<sequence length="1546" mass="172699">MISLDNPDLDKFCGSKFWDTNITWYSETPDFTRCFEKTALVWLPCAFLWLLAPLEVYYMKASHNKDIPWNWKNTLKILITALICATSASDFLTSAGGEVLSKVDVYMPFCKLITFVLAGVLAYYNKFFGVQSSGTLFTFWLLCAVCGAPQFRTEVLYVQRFGEPEDQYLYISYLVYYPLTIAMLFLNCFGEGTPRIYPYGAAKNRSPESSSSFLSRITFCYFDGTMYRGFRKPLEAKDMWDLKPEDKASALVPIFEQEFSKRSEKYTRKYQADVNGQAKVSFKSNSGSVDINKQKSKKETSIVPVMWACFSRPFIMGIVLKLLTDVSQFINPQILGLLIAYVGSDEPVWKGILYAAIMFLSAAVLTFINNQNFNRLFIVGLRVRTVLTSAIYRKALRISNAARKERTVGEIVNLMSVDANKFQELTMFINMLWSAPITIIISIYFLWLELGPSILAGLAVMILLIPLNGVLVNKSKKLQMKQMKEKDERVKMMNEILSGIKVLKLYAWEKSFEQQITKIREREIISLRKAAYLHAGTMFIWNCAPFLVSCITFATYVLVDENNVLDASKAFVSLALLNILRMPLSFLPNAINQMVQAWVSVKRINAFLNAEELEPYVTHDKADATPLIIENGTFTWGEEPVLKNVNIEVKKNSLTAVVGAVGSGKSSLISAFLGEMDKLSGRVNSYGSIAYVPQQAWIQNASVRDNIIFGKEFDKIRYNKVVEACALKPDFEMLANGDQTEIGEKGINLSGGQKQRISLARAVYVNADIYLLDDPLSAVDSHVGRHIFDKLLGPSGLLKDKTRVLVTHAVTYLPQTDKIIVLKDGEVSESGSYQELLAQKGAFAEFLVQHITEEIEDEEALDEIQEQLGETKISEEVKQEIKRTISRQRSRISESSLGSQQGLNGLGRTESRESLRSTNSLRRRKASVSSRKLSLKPSEKGGKGGPGGPPGPDKGKLIQTERAEKGNVKFGVYLYYLGAVGPLFILLTIIFNTGFQGFGIATNVWLGYWSEDPNMVVDGKVDKGLRDMYLSVYAVLGILQSVCIFIGNVFFAKGTTTAAAKLHNFVMKNVLRLPMSFFDTTPSGRILSRFSGDIIGVDLRLPMNFNVFFLNSIKVIGTMFVICYTTPLFIAVIIPITAIYLFLQRYYVATSRQLKRIESVSRSPIYSHFGETVSGTQVIRAYGQADRFISESEYKVDLNQMSIYPSNCSGRWLSIRLEMIGNLIILFAALFAVLNHDLNPALVGLSVSYSMNVTQTLNFLVRMISDVETTIVCVERIKEYGEVPQEAAWEIPSKKPPPTWPDKGTVQFKQYGLRYRPGLDLVLKGIDFQVNGGEKIGIVGRTGAGKSSLTLALFRIIEGAQGSILIDGTPISELGLHDLRSRLTIIPQDAVLFSGSLRLNLDPFDKYADADVWGALEQAHLKEFIKGLPAGLSHKISEGGENLSVGQRQLICLARALLRKTKILILDEATAAVDLETDELIQKTIRKEFADCTVLTIAHRLNTILDSDRVLVLDKGEIAEFDSPTNLLERTSSIFHGMCKDAGLAS</sequence>
<evidence type="ECO:0000256" key="8">
    <source>
        <dbReference type="ARBA" id="ARBA00022737"/>
    </source>
</evidence>
<feature type="transmembrane region" description="Helical" evidence="17">
    <location>
        <begin position="170"/>
        <end position="189"/>
    </location>
</feature>
<dbReference type="EC" id="7.6.2.3" evidence="14"/>
<evidence type="ECO:0000256" key="16">
    <source>
        <dbReference type="SAM" id="MobiDB-lite"/>
    </source>
</evidence>
<dbReference type="InterPro" id="IPR005292">
    <property type="entry name" value="MRP"/>
</dbReference>
<dbReference type="CDD" id="cd18603">
    <property type="entry name" value="ABC_6TM_MRP1_2_3_6_D2_like"/>
    <property type="match status" value="1"/>
</dbReference>
<dbReference type="GeneID" id="115880247"/>
<dbReference type="Gene3D" id="3.40.50.300">
    <property type="entry name" value="P-loop containing nucleotide triphosphate hydrolases"/>
    <property type="match status" value="2"/>
</dbReference>
<dbReference type="GO" id="GO:0005886">
    <property type="term" value="C:plasma membrane"/>
    <property type="evidence" value="ECO:0007669"/>
    <property type="project" value="UniProtKB-SubCell"/>
</dbReference>
<dbReference type="GO" id="GO:0016887">
    <property type="term" value="F:ATP hydrolysis activity"/>
    <property type="evidence" value="ECO:0007669"/>
    <property type="project" value="InterPro"/>
</dbReference>
<evidence type="ECO:0000256" key="13">
    <source>
        <dbReference type="ARBA" id="ARBA00023136"/>
    </source>
</evidence>
<feature type="transmembrane region" description="Helical" evidence="17">
    <location>
        <begin position="136"/>
        <end position="158"/>
    </location>
</feature>
<feature type="domain" description="ABC transmembrane type-1" evidence="19">
    <location>
        <begin position="315"/>
        <end position="596"/>
    </location>
</feature>
<comment type="similarity">
    <text evidence="3">Belongs to the ABC transporter superfamily. ABCC family. Conjugate transporter (TC 3.A.1.208) subfamily.</text>
</comment>
<dbReference type="InterPro" id="IPR027417">
    <property type="entry name" value="P-loop_NTPase"/>
</dbReference>
<keyword evidence="13 17" id="KW-0472">Membrane</keyword>
<comment type="subcellular location">
    <subcellularLocation>
        <location evidence="2">Cell membrane</location>
        <topology evidence="2">Multi-pass membrane protein</topology>
    </subcellularLocation>
    <subcellularLocation>
        <location evidence="1">Vacuole membrane</location>
        <topology evidence="1">Multi-pass membrane protein</topology>
    </subcellularLocation>
</comment>
<dbReference type="GO" id="GO:0015431">
    <property type="term" value="F:ABC-type glutathione S-conjugate transporter activity"/>
    <property type="evidence" value="ECO:0007669"/>
    <property type="project" value="UniProtKB-EC"/>
</dbReference>
<name>A0A6J2XPI7_SITOR</name>
<dbReference type="RefSeq" id="XP_030753284.1">
    <property type="nucleotide sequence ID" value="XM_030897424.1"/>
</dbReference>
<evidence type="ECO:0000259" key="19">
    <source>
        <dbReference type="PROSITE" id="PS50929"/>
    </source>
</evidence>
<gene>
    <name evidence="21 22 23 24 25 26" type="primary">LOC115880247</name>
</gene>
<evidence type="ECO:0000313" key="24">
    <source>
        <dbReference type="RefSeq" id="XP_030753283.1"/>
    </source>
</evidence>
<evidence type="ECO:0000313" key="22">
    <source>
        <dbReference type="RefSeq" id="XP_030753281.1"/>
    </source>
</evidence>
<dbReference type="PROSITE" id="PS50893">
    <property type="entry name" value="ABC_TRANSPORTER_2"/>
    <property type="match status" value="2"/>
</dbReference>
<dbReference type="Pfam" id="PF00005">
    <property type="entry name" value="ABC_tran"/>
    <property type="match status" value="2"/>
</dbReference>
<dbReference type="InterPro" id="IPR003593">
    <property type="entry name" value="AAA+_ATPase"/>
</dbReference>
<reference evidence="21 22" key="1">
    <citation type="submission" date="2025-04" db="UniProtKB">
        <authorList>
            <consortium name="RefSeq"/>
        </authorList>
    </citation>
    <scope>IDENTIFICATION</scope>
    <source>
        <tissue evidence="21 22">Gonads</tissue>
    </source>
</reference>
<evidence type="ECO:0000256" key="1">
    <source>
        <dbReference type="ARBA" id="ARBA00004128"/>
    </source>
</evidence>
<dbReference type="Proteomes" id="UP000504635">
    <property type="component" value="Unplaced"/>
</dbReference>
<evidence type="ECO:0000256" key="3">
    <source>
        <dbReference type="ARBA" id="ARBA00009726"/>
    </source>
</evidence>
<keyword evidence="20" id="KW-1185">Reference proteome</keyword>
<feature type="transmembrane region" description="Helical" evidence="17">
    <location>
        <begin position="1128"/>
        <end position="1148"/>
    </location>
</feature>
<dbReference type="Pfam" id="PF24357">
    <property type="entry name" value="TMD0_ABC"/>
    <property type="match status" value="1"/>
</dbReference>
<dbReference type="FunFam" id="1.20.1560.10:FF:000020">
    <property type="entry name" value="ABC metal ion transporter"/>
    <property type="match status" value="1"/>
</dbReference>
<keyword evidence="9" id="KW-0547">Nucleotide-binding</keyword>
<feature type="domain" description="ABC transporter" evidence="18">
    <location>
        <begin position="1306"/>
        <end position="1540"/>
    </location>
</feature>
<evidence type="ECO:0000313" key="25">
    <source>
        <dbReference type="RefSeq" id="XP_030753284.1"/>
    </source>
</evidence>
<organism evidence="20 23">
    <name type="scientific">Sitophilus oryzae</name>
    <name type="common">Rice weevil</name>
    <name type="synonym">Curculio oryzae</name>
    <dbReference type="NCBI Taxonomy" id="7048"/>
    <lineage>
        <taxon>Eukaryota</taxon>
        <taxon>Metazoa</taxon>
        <taxon>Ecdysozoa</taxon>
        <taxon>Arthropoda</taxon>
        <taxon>Hexapoda</taxon>
        <taxon>Insecta</taxon>
        <taxon>Pterygota</taxon>
        <taxon>Neoptera</taxon>
        <taxon>Endopterygota</taxon>
        <taxon>Coleoptera</taxon>
        <taxon>Polyphaga</taxon>
        <taxon>Cucujiformia</taxon>
        <taxon>Curculionidae</taxon>
        <taxon>Dryophthorinae</taxon>
        <taxon>Sitophilus</taxon>
    </lineage>
</organism>
<dbReference type="RefSeq" id="XP_030753283.1">
    <property type="nucleotide sequence ID" value="XM_030897423.1"/>
</dbReference>
<dbReference type="GO" id="GO:0005524">
    <property type="term" value="F:ATP binding"/>
    <property type="evidence" value="ECO:0007669"/>
    <property type="project" value="UniProtKB-KW"/>
</dbReference>
<evidence type="ECO:0000256" key="12">
    <source>
        <dbReference type="ARBA" id="ARBA00022989"/>
    </source>
</evidence>
<evidence type="ECO:0000313" key="20">
    <source>
        <dbReference type="Proteomes" id="UP000504635"/>
    </source>
</evidence>
<feature type="transmembrane region" description="Helical" evidence="17">
    <location>
        <begin position="1030"/>
        <end position="1051"/>
    </location>
</feature>
<dbReference type="FunFam" id="1.20.1560.10:FF:000001">
    <property type="entry name" value="ATP-binding cassette subfamily C member 1"/>
    <property type="match status" value="1"/>
</dbReference>
<evidence type="ECO:0000313" key="23">
    <source>
        <dbReference type="RefSeq" id="XP_030753282.1"/>
    </source>
</evidence>
<dbReference type="RefSeq" id="XP_030753282.1">
    <property type="nucleotide sequence ID" value="XM_030897422.1"/>
</dbReference>
<feature type="transmembrane region" description="Helical" evidence="17">
    <location>
        <begin position="570"/>
        <end position="587"/>
    </location>
</feature>
<dbReference type="KEGG" id="soy:115880247"/>